<dbReference type="Proteomes" id="UP000271889">
    <property type="component" value="Unassembled WGS sequence"/>
</dbReference>
<keyword evidence="2" id="KW-1185">Reference proteome</keyword>
<proteinExistence type="predicted"/>
<evidence type="ECO:0000313" key="2">
    <source>
        <dbReference type="Proteomes" id="UP000271889"/>
    </source>
</evidence>
<evidence type="ECO:0000313" key="1">
    <source>
        <dbReference type="EMBL" id="VDN34002.1"/>
    </source>
</evidence>
<dbReference type="AlphaFoldDB" id="A0A3P7QQA2"/>
<gene>
    <name evidence="1" type="ORF">CGOC_LOCUS12516</name>
</gene>
<accession>A0A3P7QQA2</accession>
<organism evidence="1 2">
    <name type="scientific">Cylicostephanus goldi</name>
    <name type="common">Nematode worm</name>
    <dbReference type="NCBI Taxonomy" id="71465"/>
    <lineage>
        <taxon>Eukaryota</taxon>
        <taxon>Metazoa</taxon>
        <taxon>Ecdysozoa</taxon>
        <taxon>Nematoda</taxon>
        <taxon>Chromadorea</taxon>
        <taxon>Rhabditida</taxon>
        <taxon>Rhabditina</taxon>
        <taxon>Rhabditomorpha</taxon>
        <taxon>Strongyloidea</taxon>
        <taxon>Strongylidae</taxon>
        <taxon>Cylicostephanus</taxon>
    </lineage>
</organism>
<protein>
    <submittedName>
        <fullName evidence="1">Uncharacterized protein</fullName>
    </submittedName>
</protein>
<dbReference type="EMBL" id="UYRV01123770">
    <property type="protein sequence ID" value="VDN34002.1"/>
    <property type="molecule type" value="Genomic_DNA"/>
</dbReference>
<reference evidence="1 2" key="1">
    <citation type="submission" date="2018-11" db="EMBL/GenBank/DDBJ databases">
        <authorList>
            <consortium name="Pathogen Informatics"/>
        </authorList>
    </citation>
    <scope>NUCLEOTIDE SEQUENCE [LARGE SCALE GENOMIC DNA]</scope>
</reference>
<name>A0A3P7QQA2_CYLGO</name>
<sequence length="36" mass="4188">MVILRKLALARTTRDKIYSLKSAKKSCTAIWTNYRS</sequence>